<evidence type="ECO:0000256" key="1">
    <source>
        <dbReference type="SAM" id="MobiDB-lite"/>
    </source>
</evidence>
<evidence type="ECO:0000313" key="3">
    <source>
        <dbReference type="EMBL" id="CAJ0965089.1"/>
    </source>
</evidence>
<dbReference type="SUPFAM" id="SSF54160">
    <property type="entry name" value="Chromo domain-like"/>
    <property type="match status" value="1"/>
</dbReference>
<sequence>MSLSWRVIEGFRKLESRSVEVSAGQGGKEKSSSYHPESNGQTERKNQDVGQFLRGRHPSFGPFSKIGAAVPEEGSFSGNLDRVWTNVCHNLKEANRRSKKYLDKKRREALFAVRDMVWLSFRNLHLKIPCKKLGPKSVRPFKVVQLVNSAAVGLDIPSSWRINSVFHVSLLKKVDTPDKEPMPTVPLVDEDGEFEISRILDSRWHRGSLQYFLS</sequence>
<reference evidence="3" key="1">
    <citation type="submission" date="2023-07" db="EMBL/GenBank/DDBJ databases">
        <authorList>
            <person name="Stuckert A."/>
        </authorList>
    </citation>
    <scope>NUCLEOTIDE SEQUENCE</scope>
</reference>
<dbReference type="InterPro" id="IPR056924">
    <property type="entry name" value="SH3_Tf2-1"/>
</dbReference>
<protein>
    <recommendedName>
        <fullName evidence="2">Tf2-1-like SH3-like domain-containing protein</fullName>
    </recommendedName>
</protein>
<organism evidence="3 4">
    <name type="scientific">Ranitomeya imitator</name>
    <name type="common">mimic poison frog</name>
    <dbReference type="NCBI Taxonomy" id="111125"/>
    <lineage>
        <taxon>Eukaryota</taxon>
        <taxon>Metazoa</taxon>
        <taxon>Chordata</taxon>
        <taxon>Craniata</taxon>
        <taxon>Vertebrata</taxon>
        <taxon>Euteleostomi</taxon>
        <taxon>Amphibia</taxon>
        <taxon>Batrachia</taxon>
        <taxon>Anura</taxon>
        <taxon>Neobatrachia</taxon>
        <taxon>Hyloidea</taxon>
        <taxon>Dendrobatidae</taxon>
        <taxon>Dendrobatinae</taxon>
        <taxon>Ranitomeya</taxon>
    </lineage>
</organism>
<dbReference type="Pfam" id="PF24626">
    <property type="entry name" value="SH3_Tf2-1"/>
    <property type="match status" value="1"/>
</dbReference>
<feature type="domain" description="Tf2-1-like SH3-like" evidence="2">
    <location>
        <begin position="115"/>
        <end position="174"/>
    </location>
</feature>
<proteinExistence type="predicted"/>
<accession>A0ABN9MEK0</accession>
<comment type="caution">
    <text evidence="3">The sequence shown here is derived from an EMBL/GenBank/DDBJ whole genome shotgun (WGS) entry which is preliminary data.</text>
</comment>
<evidence type="ECO:0000313" key="4">
    <source>
        <dbReference type="Proteomes" id="UP001176940"/>
    </source>
</evidence>
<gene>
    <name evidence="3" type="ORF">RIMI_LOCUS19946817</name>
</gene>
<evidence type="ECO:0000259" key="2">
    <source>
        <dbReference type="Pfam" id="PF24626"/>
    </source>
</evidence>
<dbReference type="EMBL" id="CAUEEQ010065249">
    <property type="protein sequence ID" value="CAJ0965089.1"/>
    <property type="molecule type" value="Genomic_DNA"/>
</dbReference>
<feature type="region of interest" description="Disordered" evidence="1">
    <location>
        <begin position="19"/>
        <end position="45"/>
    </location>
</feature>
<keyword evidence="4" id="KW-1185">Reference proteome</keyword>
<name>A0ABN9MEK0_9NEOB</name>
<dbReference type="Proteomes" id="UP001176940">
    <property type="component" value="Unassembled WGS sequence"/>
</dbReference>
<dbReference type="InterPro" id="IPR016197">
    <property type="entry name" value="Chromo-like_dom_sf"/>
</dbReference>